<dbReference type="Pfam" id="PF01370">
    <property type="entry name" value="Epimerase"/>
    <property type="match status" value="2"/>
</dbReference>
<dbReference type="Gene3D" id="3.40.50.720">
    <property type="entry name" value="NAD(P)-binding Rossmann-like Domain"/>
    <property type="match status" value="2"/>
</dbReference>
<sequence>MASPPPPPRVCVTWGGGYVASWLVKLLLSRGYAMHATVRDPSDPKNAHLQVLDGAPESLLLFTADMLDHDALAAAVAGCEGVFHVASPVPADKLLFVLIQVDPKIESKMRVAGQTKIYALRMRTKVGPTKFCLQDWYSAAKTIAEETALEYGEKNGLTVVTVCPCLVLGPLLQPLVNTSSELLIYIIKGGPRAMKNLPWNIVDVRDVADALLLVYEKVESSGRYICAPDRISTNDIVNLLKKSYPNYNYVNCDNKDYESEVSPVTSEKLKSLGWKPRKMEETLLDSVEYFEKAGFLQDVEGCPRRLPRLFHFASD</sequence>
<feature type="domain" description="NAD-dependent epimerase/dehydratase" evidence="2">
    <location>
        <begin position="11"/>
        <end position="89"/>
    </location>
</feature>
<evidence type="ECO:0000313" key="4">
    <source>
        <dbReference type="Proteomes" id="UP000604825"/>
    </source>
</evidence>
<dbReference type="EMBL" id="CAJGYO010000003">
    <property type="protein sequence ID" value="CAD6218695.1"/>
    <property type="molecule type" value="Genomic_DNA"/>
</dbReference>
<dbReference type="PANTHER" id="PTHR10366">
    <property type="entry name" value="NAD DEPENDENT EPIMERASE/DEHYDRATASE"/>
    <property type="match status" value="1"/>
</dbReference>
<accession>A0A811NC12</accession>
<comment type="caution">
    <text evidence="3">The sequence shown here is derived from an EMBL/GenBank/DDBJ whole genome shotgun (WGS) entry which is preliminary data.</text>
</comment>
<feature type="domain" description="NAD-dependent epimerase/dehydratase" evidence="2">
    <location>
        <begin position="135"/>
        <end position="221"/>
    </location>
</feature>
<dbReference type="InterPro" id="IPR001509">
    <property type="entry name" value="Epimerase_deHydtase"/>
</dbReference>
<evidence type="ECO:0000256" key="1">
    <source>
        <dbReference type="ARBA" id="ARBA00023002"/>
    </source>
</evidence>
<organism evidence="3 4">
    <name type="scientific">Miscanthus lutarioriparius</name>
    <dbReference type="NCBI Taxonomy" id="422564"/>
    <lineage>
        <taxon>Eukaryota</taxon>
        <taxon>Viridiplantae</taxon>
        <taxon>Streptophyta</taxon>
        <taxon>Embryophyta</taxon>
        <taxon>Tracheophyta</taxon>
        <taxon>Spermatophyta</taxon>
        <taxon>Magnoliopsida</taxon>
        <taxon>Liliopsida</taxon>
        <taxon>Poales</taxon>
        <taxon>Poaceae</taxon>
        <taxon>PACMAD clade</taxon>
        <taxon>Panicoideae</taxon>
        <taxon>Andropogonodae</taxon>
        <taxon>Andropogoneae</taxon>
        <taxon>Saccharinae</taxon>
        <taxon>Miscanthus</taxon>
    </lineage>
</organism>
<keyword evidence="4" id="KW-1185">Reference proteome</keyword>
<protein>
    <recommendedName>
        <fullName evidence="2">NAD-dependent epimerase/dehydratase domain-containing protein</fullName>
    </recommendedName>
</protein>
<gene>
    <name evidence="3" type="ORF">NCGR_LOCUS12546</name>
</gene>
<dbReference type="AlphaFoldDB" id="A0A811NC12"/>
<dbReference type="SUPFAM" id="SSF51735">
    <property type="entry name" value="NAD(P)-binding Rossmann-fold domains"/>
    <property type="match status" value="1"/>
</dbReference>
<dbReference type="Proteomes" id="UP000604825">
    <property type="component" value="Unassembled WGS sequence"/>
</dbReference>
<reference evidence="3" key="1">
    <citation type="submission" date="2020-10" db="EMBL/GenBank/DDBJ databases">
        <authorList>
            <person name="Han B."/>
            <person name="Lu T."/>
            <person name="Zhao Q."/>
            <person name="Huang X."/>
            <person name="Zhao Y."/>
        </authorList>
    </citation>
    <scope>NUCLEOTIDE SEQUENCE</scope>
</reference>
<dbReference type="InterPro" id="IPR036291">
    <property type="entry name" value="NAD(P)-bd_dom_sf"/>
</dbReference>
<name>A0A811NC12_9POAL</name>
<evidence type="ECO:0000259" key="2">
    <source>
        <dbReference type="Pfam" id="PF01370"/>
    </source>
</evidence>
<dbReference type="InterPro" id="IPR050425">
    <property type="entry name" value="NAD(P)_dehydrat-like"/>
</dbReference>
<evidence type="ECO:0000313" key="3">
    <source>
        <dbReference type="EMBL" id="CAD6218695.1"/>
    </source>
</evidence>
<proteinExistence type="predicted"/>
<dbReference type="OrthoDB" id="2735536at2759"/>
<keyword evidence="1" id="KW-0560">Oxidoreductase</keyword>
<dbReference type="GO" id="GO:0016616">
    <property type="term" value="F:oxidoreductase activity, acting on the CH-OH group of donors, NAD or NADP as acceptor"/>
    <property type="evidence" value="ECO:0007669"/>
    <property type="project" value="TreeGrafter"/>
</dbReference>
<dbReference type="PANTHER" id="PTHR10366:SF786">
    <property type="entry name" value="OS09G0491820 PROTEIN"/>
    <property type="match status" value="1"/>
</dbReference>